<feature type="coiled-coil region" evidence="6">
    <location>
        <begin position="1379"/>
        <end position="1417"/>
    </location>
</feature>
<dbReference type="PANTHER" id="PTHR43304">
    <property type="entry name" value="PHYTOCHROME-LIKE PROTEIN CPH1"/>
    <property type="match status" value="1"/>
</dbReference>
<dbReference type="PROSITE" id="PS50112">
    <property type="entry name" value="PAS"/>
    <property type="match status" value="7"/>
</dbReference>
<dbReference type="Pfam" id="PF08448">
    <property type="entry name" value="PAS_4"/>
    <property type="match status" value="1"/>
</dbReference>
<dbReference type="SMART" id="SM00091">
    <property type="entry name" value="PAS"/>
    <property type="match status" value="8"/>
</dbReference>
<gene>
    <name evidence="10" type="ORF">COMA1_40176</name>
</gene>
<dbReference type="InterPro" id="IPR003018">
    <property type="entry name" value="GAF"/>
</dbReference>
<organism evidence="10 11">
    <name type="scientific">Candidatus Nitrospira nitrosa</name>
    <dbReference type="NCBI Taxonomy" id="1742972"/>
    <lineage>
        <taxon>Bacteria</taxon>
        <taxon>Pseudomonadati</taxon>
        <taxon>Nitrospirota</taxon>
        <taxon>Nitrospiria</taxon>
        <taxon>Nitrospirales</taxon>
        <taxon>Nitrospiraceae</taxon>
        <taxon>Nitrospira</taxon>
    </lineage>
</organism>
<keyword evidence="3" id="KW-0597">Phosphoprotein</keyword>
<protein>
    <recommendedName>
        <fullName evidence="2">histidine kinase</fullName>
        <ecNumber evidence="2">2.7.13.3</ecNumber>
    </recommendedName>
</protein>
<dbReference type="Gene3D" id="1.10.287.130">
    <property type="match status" value="1"/>
</dbReference>
<keyword evidence="5 10" id="KW-0418">Kinase</keyword>
<dbReference type="RefSeq" id="WP_090750132.1">
    <property type="nucleotide sequence ID" value="NZ_CZQA01000010.1"/>
</dbReference>
<feature type="domain" description="PAC" evidence="9">
    <location>
        <begin position="683"/>
        <end position="735"/>
    </location>
</feature>
<dbReference type="InterPro" id="IPR000700">
    <property type="entry name" value="PAS-assoc_C"/>
</dbReference>
<evidence type="ECO:0000313" key="10">
    <source>
        <dbReference type="EMBL" id="CUS37644.1"/>
    </source>
</evidence>
<feature type="domain" description="Histidine kinase" evidence="7">
    <location>
        <begin position="1426"/>
        <end position="1637"/>
    </location>
</feature>
<dbReference type="InterPro" id="IPR004358">
    <property type="entry name" value="Sig_transdc_His_kin-like_C"/>
</dbReference>
<feature type="domain" description="PAS" evidence="8">
    <location>
        <begin position="984"/>
        <end position="1056"/>
    </location>
</feature>
<feature type="domain" description="PAS" evidence="8">
    <location>
        <begin position="869"/>
        <end position="904"/>
    </location>
</feature>
<feature type="domain" description="PAC" evidence="9">
    <location>
        <begin position="1215"/>
        <end position="1269"/>
    </location>
</feature>
<keyword evidence="4 10" id="KW-0808">Transferase</keyword>
<dbReference type="InterPro" id="IPR036890">
    <property type="entry name" value="HATPase_C_sf"/>
</dbReference>
<dbReference type="EC" id="2.7.13.3" evidence="2"/>
<dbReference type="PROSITE" id="PS50113">
    <property type="entry name" value="PAC"/>
    <property type="match status" value="5"/>
</dbReference>
<dbReference type="GO" id="GO:0006355">
    <property type="term" value="P:regulation of DNA-templated transcription"/>
    <property type="evidence" value="ECO:0007669"/>
    <property type="project" value="InterPro"/>
</dbReference>
<dbReference type="PROSITE" id="PS50109">
    <property type="entry name" value="HIS_KIN"/>
    <property type="match status" value="1"/>
</dbReference>
<dbReference type="Gene3D" id="3.30.450.40">
    <property type="match status" value="2"/>
</dbReference>
<dbReference type="SUPFAM" id="SSF55874">
    <property type="entry name" value="ATPase domain of HSP90 chaperone/DNA topoisomerase II/histidine kinase"/>
    <property type="match status" value="1"/>
</dbReference>
<accession>A0A0S4LJB2</accession>
<name>A0A0S4LJB2_9BACT</name>
<dbReference type="SMART" id="SM00388">
    <property type="entry name" value="HisKA"/>
    <property type="match status" value="1"/>
</dbReference>
<dbReference type="Pfam" id="PF08447">
    <property type="entry name" value="PAS_3"/>
    <property type="match status" value="4"/>
</dbReference>
<feature type="domain" description="PAC" evidence="9">
    <location>
        <begin position="812"/>
        <end position="864"/>
    </location>
</feature>
<evidence type="ECO:0000256" key="2">
    <source>
        <dbReference type="ARBA" id="ARBA00012438"/>
    </source>
</evidence>
<dbReference type="CDD" id="cd00075">
    <property type="entry name" value="HATPase"/>
    <property type="match status" value="1"/>
</dbReference>
<dbReference type="EMBL" id="CZQA01000010">
    <property type="protein sequence ID" value="CUS37644.1"/>
    <property type="molecule type" value="Genomic_DNA"/>
</dbReference>
<comment type="catalytic activity">
    <reaction evidence="1">
        <text>ATP + protein L-histidine = ADP + protein N-phospho-L-histidine.</text>
        <dbReference type="EC" id="2.7.13.3"/>
    </reaction>
</comment>
<dbReference type="PANTHER" id="PTHR43304:SF1">
    <property type="entry name" value="PAC DOMAIN-CONTAINING PROTEIN"/>
    <property type="match status" value="1"/>
</dbReference>
<dbReference type="SUPFAM" id="SSF55785">
    <property type="entry name" value="PYP-like sensor domain (PAS domain)"/>
    <property type="match status" value="8"/>
</dbReference>
<dbReference type="InterPro" id="IPR000014">
    <property type="entry name" value="PAS"/>
</dbReference>
<feature type="domain" description="PAS" evidence="8">
    <location>
        <begin position="736"/>
        <end position="808"/>
    </location>
</feature>
<dbReference type="Pfam" id="PF13426">
    <property type="entry name" value="PAS_9"/>
    <property type="match status" value="2"/>
</dbReference>
<keyword evidence="6" id="KW-0175">Coiled coil</keyword>
<dbReference type="Gene3D" id="3.30.565.10">
    <property type="entry name" value="Histidine kinase-like ATPase, C-terminal domain"/>
    <property type="match status" value="1"/>
</dbReference>
<dbReference type="InterPro" id="IPR001610">
    <property type="entry name" value="PAC"/>
</dbReference>
<dbReference type="InterPro" id="IPR013767">
    <property type="entry name" value="PAS_fold"/>
</dbReference>
<evidence type="ECO:0000256" key="1">
    <source>
        <dbReference type="ARBA" id="ARBA00000085"/>
    </source>
</evidence>
<reference evidence="10 11" key="1">
    <citation type="submission" date="2015-10" db="EMBL/GenBank/DDBJ databases">
        <authorList>
            <person name="Gilbert D.G."/>
        </authorList>
    </citation>
    <scope>NUCLEOTIDE SEQUENCE [LARGE SCALE GENOMIC DNA]</scope>
    <source>
        <strain evidence="10">COMA1</strain>
    </source>
</reference>
<dbReference type="CDD" id="cd00130">
    <property type="entry name" value="PAS"/>
    <property type="match status" value="8"/>
</dbReference>
<feature type="domain" description="PAC" evidence="9">
    <location>
        <begin position="265"/>
        <end position="317"/>
    </location>
</feature>
<feature type="domain" description="PAS" evidence="8">
    <location>
        <begin position="189"/>
        <end position="261"/>
    </location>
</feature>
<dbReference type="PRINTS" id="PR00344">
    <property type="entry name" value="BCTRLSENSOR"/>
</dbReference>
<sequence>MALREESAQQLLLAISRIQSLFIEEVEPESVCRMMLQELLNLTGSEHGIVGEVLQDAGQKPYFLAQAITTLALNEEAKVLPAQAVPNRELGDLKVLCEQVMTTGQPVVVNDRHACGFLFIHSSVSTLVGLPIYRGKQLTGVIGLADRPGGYDEAGIAYLNPFLSTCAQLFEGFRNRRLRTEAEEALRQSEDRVRAVVQGGNEGIWDWNLKTGDVYFSPRWKSMLGYEDHEIVPTYKEWESRLHPQDRDGILAALNKCLGGKAEQYDVEFRLRKQDGEYCWIHACGSVSYDADGKPTRMVGSHTDITERKRIEALQDAEKEALELVAKKETLESVLGFICKSVETLAPPMLCSVMLADEEGTHLLLATAPNLPRQYKEAIKRIPIGPTGGSCGSAAHFRQPAIAADIATDPLWKGYTSVALTHGLKACWSMPIISSTGRLLGTLAVYHCESREPQPTDLKILGRVSQIAALAIEHTRMTEALRESEARFQAFMEHSPAIAFIKDTEGRYIYGNPQFEKLSGLSREELVSKTVFDFMPTDVATRLSQQDKAVLTSGQTLEAEEILPGPDGTVRDWLTSKFPLEVGQRPLLGGIAVDITKRKSLERASQDQADRLRLAMDIARLATWDWNILTNQIIWSENCEEVKGVPRESFDGTFETYQRLVHPEDLIKLLADIEAALGGRQPYRTQYRILTPIGDVQWIEGNGVVYRDELGRPIRMVGTLRNITEQKRMEQALRLNEDRYARATAVGRVGVWELDVQAGTYYGDTNLKAMFGYQPDELSADPFVWLNLVHPDDQPIAMAHWQRIVTRAADEYNYELRMIRKDGTVIWTDIRGHAVRSADGQLTHLIGATVDITDRKLVETNLLRTQFSMDQAVDAVYWIDPQAKILYTNEAASAMLGYTAEDFLRMTVHDLNPDFPAEVWPGWWEEVREKKVVSLETNHLTKDGRLIPIDIRVVFLAYQGQEFHCAFVRNISARKAADQALRESQERFELALQATNDGIWDWNIRTGEQFWSDHHLELLGFAPGDLAPTYDLWLSLVHPDDVELLHQATCRHLETREPYDIEVRVRMKDGSYRWVRDRGQAVWDTAGRPVRMVGSTSDVTERREAEEAIWKANAQLEQRVSERTKQLARANRALELEIVERKRVEDRLQRTQYAVDHAADQIFVVDSRGYLVDVNESACRRLGYLKEELLTMSVMDIDPDCSREAWDICWMELRQSEQLRIERRHRSKSGEIYPIEVMANYLCHGGQELVCAFVRDISERKRAEAEIRESELRYKLVTEATFDAIALHDNGILFEVNAGLERMFGYEPGELLGRSILDLLADESRDHVQLNMQDGVTGPYEAVGRRKDGTTFPGELVVRPYRFRGKEVRLVAGRDITVRKQLELQLSRHAEELERQVEERTSEIAKLEAQRAQTEKLAAVGQMAAAVAHEINNPIAGIRNAFTLVKQAVDPTHPHYEFVGMIDREISRVATIVQNMYQLYRKEPSRVEPVNLALLLRDLESLFTKRLSQLGLTLVVTQTPLRRRLLVPQSDLLQVLMNLIQNALDSSREGGTITLNVRQDEDHVRISVSDEGEGIAPDVLPHIFDPFFTTKTAKGQKGMGLGLSVSQSLVMAMGGRIEVQTQQGAGSTFSIILIEPAVVNQSFVHQNIIQEVLTHET</sequence>
<dbReference type="InterPro" id="IPR035965">
    <property type="entry name" value="PAS-like_dom_sf"/>
</dbReference>
<feature type="coiled-coil region" evidence="6">
    <location>
        <begin position="1113"/>
        <end position="1147"/>
    </location>
</feature>
<dbReference type="NCBIfam" id="TIGR00229">
    <property type="entry name" value="sensory_box"/>
    <property type="match status" value="8"/>
</dbReference>
<dbReference type="InterPro" id="IPR052162">
    <property type="entry name" value="Sensor_kinase/Photoreceptor"/>
</dbReference>
<dbReference type="InterPro" id="IPR005467">
    <property type="entry name" value="His_kinase_dom"/>
</dbReference>
<dbReference type="SMART" id="SM00086">
    <property type="entry name" value="PAC"/>
    <property type="match status" value="7"/>
</dbReference>
<dbReference type="Pfam" id="PF00512">
    <property type="entry name" value="HisKA"/>
    <property type="match status" value="1"/>
</dbReference>
<evidence type="ECO:0000256" key="3">
    <source>
        <dbReference type="ARBA" id="ARBA00022553"/>
    </source>
</evidence>
<dbReference type="Gene3D" id="3.30.450.20">
    <property type="entry name" value="PAS domain"/>
    <property type="match status" value="8"/>
</dbReference>
<dbReference type="SMART" id="SM00387">
    <property type="entry name" value="HATPase_c"/>
    <property type="match status" value="1"/>
</dbReference>
<dbReference type="Proteomes" id="UP000199032">
    <property type="component" value="Unassembled WGS sequence"/>
</dbReference>
<dbReference type="SUPFAM" id="SSF47384">
    <property type="entry name" value="Homodimeric domain of signal transducing histidine kinase"/>
    <property type="match status" value="1"/>
</dbReference>
<dbReference type="InterPro" id="IPR013655">
    <property type="entry name" value="PAS_fold_3"/>
</dbReference>
<dbReference type="InterPro" id="IPR029016">
    <property type="entry name" value="GAF-like_dom_sf"/>
</dbReference>
<dbReference type="SMART" id="SM00065">
    <property type="entry name" value="GAF"/>
    <property type="match status" value="2"/>
</dbReference>
<feature type="domain" description="PAS" evidence="8">
    <location>
        <begin position="1285"/>
        <end position="1339"/>
    </location>
</feature>
<dbReference type="InterPro" id="IPR013656">
    <property type="entry name" value="PAS_4"/>
</dbReference>
<evidence type="ECO:0000256" key="4">
    <source>
        <dbReference type="ARBA" id="ARBA00022679"/>
    </source>
</evidence>
<evidence type="ECO:0000256" key="6">
    <source>
        <dbReference type="SAM" id="Coils"/>
    </source>
</evidence>
<feature type="domain" description="PAS" evidence="8">
    <location>
        <begin position="484"/>
        <end position="554"/>
    </location>
</feature>
<keyword evidence="11" id="KW-1185">Reference proteome</keyword>
<feature type="domain" description="PAC" evidence="9">
    <location>
        <begin position="1059"/>
        <end position="1111"/>
    </location>
</feature>
<evidence type="ECO:0000256" key="5">
    <source>
        <dbReference type="ARBA" id="ARBA00022777"/>
    </source>
</evidence>
<dbReference type="InterPro" id="IPR036097">
    <property type="entry name" value="HisK_dim/P_sf"/>
</dbReference>
<proteinExistence type="predicted"/>
<dbReference type="SUPFAM" id="SSF55781">
    <property type="entry name" value="GAF domain-like"/>
    <property type="match status" value="2"/>
</dbReference>
<evidence type="ECO:0000259" key="7">
    <source>
        <dbReference type="PROSITE" id="PS50109"/>
    </source>
</evidence>
<dbReference type="Gene3D" id="2.10.70.100">
    <property type="match status" value="2"/>
</dbReference>
<dbReference type="STRING" id="1742972.COMA1_40176"/>
<dbReference type="InterPro" id="IPR003661">
    <property type="entry name" value="HisK_dim/P_dom"/>
</dbReference>
<dbReference type="Pfam" id="PF13185">
    <property type="entry name" value="GAF_2"/>
    <property type="match status" value="2"/>
</dbReference>
<dbReference type="OrthoDB" id="9772100at2"/>
<dbReference type="CDD" id="cd00082">
    <property type="entry name" value="HisKA"/>
    <property type="match status" value="1"/>
</dbReference>
<dbReference type="InterPro" id="IPR003594">
    <property type="entry name" value="HATPase_dom"/>
</dbReference>
<evidence type="ECO:0000259" key="8">
    <source>
        <dbReference type="PROSITE" id="PS50112"/>
    </source>
</evidence>
<dbReference type="Pfam" id="PF02518">
    <property type="entry name" value="HATPase_c"/>
    <property type="match status" value="1"/>
</dbReference>
<evidence type="ECO:0000313" key="11">
    <source>
        <dbReference type="Proteomes" id="UP000199032"/>
    </source>
</evidence>
<dbReference type="Pfam" id="PF00989">
    <property type="entry name" value="PAS"/>
    <property type="match status" value="1"/>
</dbReference>
<dbReference type="GO" id="GO:0000155">
    <property type="term" value="F:phosphorelay sensor kinase activity"/>
    <property type="evidence" value="ECO:0007669"/>
    <property type="project" value="InterPro"/>
</dbReference>
<feature type="domain" description="PAS" evidence="8">
    <location>
        <begin position="1147"/>
        <end position="1190"/>
    </location>
</feature>
<evidence type="ECO:0000259" key="9">
    <source>
        <dbReference type="PROSITE" id="PS50113"/>
    </source>
</evidence>